<dbReference type="SMART" id="SM00862">
    <property type="entry name" value="Trans_reg_C"/>
    <property type="match status" value="1"/>
</dbReference>
<evidence type="ECO:0000259" key="7">
    <source>
        <dbReference type="PROSITE" id="PS51755"/>
    </source>
</evidence>
<proteinExistence type="inferred from homology"/>
<dbReference type="PANTHER" id="PTHR35807">
    <property type="entry name" value="TRANSCRIPTIONAL REGULATOR REDD-RELATED"/>
    <property type="match status" value="1"/>
</dbReference>
<keyword evidence="4 6" id="KW-0238">DNA-binding</keyword>
<dbReference type="Pfam" id="PF00486">
    <property type="entry name" value="Trans_reg_C"/>
    <property type="match status" value="1"/>
</dbReference>
<dbReference type="Pfam" id="PF03704">
    <property type="entry name" value="BTAD"/>
    <property type="match status" value="1"/>
</dbReference>
<dbReference type="SUPFAM" id="SSF48452">
    <property type="entry name" value="TPR-like"/>
    <property type="match status" value="1"/>
</dbReference>
<evidence type="ECO:0000313" key="9">
    <source>
        <dbReference type="Proteomes" id="UP000606194"/>
    </source>
</evidence>
<dbReference type="AlphaFoldDB" id="A0A918L7I0"/>
<keyword evidence="9" id="KW-1185">Reference proteome</keyword>
<keyword evidence="5" id="KW-0804">Transcription</keyword>
<name>A0A918L7I0_9ACTN</name>
<dbReference type="InterPro" id="IPR001867">
    <property type="entry name" value="OmpR/PhoB-type_DNA-bd"/>
</dbReference>
<dbReference type="Proteomes" id="UP000606194">
    <property type="component" value="Unassembled WGS sequence"/>
</dbReference>
<evidence type="ECO:0000256" key="3">
    <source>
        <dbReference type="ARBA" id="ARBA00023015"/>
    </source>
</evidence>
<evidence type="ECO:0000256" key="4">
    <source>
        <dbReference type="ARBA" id="ARBA00023125"/>
    </source>
</evidence>
<dbReference type="InterPro" id="IPR036388">
    <property type="entry name" value="WH-like_DNA-bd_sf"/>
</dbReference>
<evidence type="ECO:0000256" key="5">
    <source>
        <dbReference type="ARBA" id="ARBA00023163"/>
    </source>
</evidence>
<dbReference type="GO" id="GO:0000160">
    <property type="term" value="P:phosphorelay signal transduction system"/>
    <property type="evidence" value="ECO:0007669"/>
    <property type="project" value="UniProtKB-KW"/>
</dbReference>
<feature type="domain" description="OmpR/PhoB-type" evidence="7">
    <location>
        <begin position="1"/>
        <end position="96"/>
    </location>
</feature>
<dbReference type="RefSeq" id="WP_190152825.1">
    <property type="nucleotide sequence ID" value="NZ_BMTL01000032.1"/>
</dbReference>
<sequence>MDIQLLGCVEARTHSGDKLPLPHGTKLLLAALAWTPGVFVADETLIERVWQERRPVRPRDALYIQATRLRKALGADGQRSGSFELARRRGGYVLAVDERSVDTARFRALVRQARHTARAGETDTALGLYGRALELWHGEPLSDVRTPWAESARTALRREHREALIGSTELYLRAGRHEECLPQLHWLAEMHPFDEKVIGLLMVTLHRSGRQADALDCFQLLRLRMVDLLGCEPGPELRSLQERILARDPRLGLGSAYATSV</sequence>
<dbReference type="Gene3D" id="1.25.40.10">
    <property type="entry name" value="Tetratricopeptide repeat domain"/>
    <property type="match status" value="1"/>
</dbReference>
<evidence type="ECO:0000256" key="6">
    <source>
        <dbReference type="PROSITE-ProRule" id="PRU01091"/>
    </source>
</evidence>
<reference evidence="8" key="2">
    <citation type="submission" date="2020-09" db="EMBL/GenBank/DDBJ databases">
        <authorList>
            <person name="Sun Q."/>
            <person name="Ohkuma M."/>
        </authorList>
    </citation>
    <scope>NUCLEOTIDE SEQUENCE</scope>
    <source>
        <strain evidence="8">JCM 4386</strain>
    </source>
</reference>
<keyword evidence="2" id="KW-0902">Two-component regulatory system</keyword>
<accession>A0A918L7I0</accession>
<evidence type="ECO:0000313" key="8">
    <source>
        <dbReference type="EMBL" id="GGS15936.1"/>
    </source>
</evidence>
<gene>
    <name evidence="8" type="ORF">GCM10010269_63930</name>
</gene>
<dbReference type="SMART" id="SM01043">
    <property type="entry name" value="BTAD"/>
    <property type="match status" value="1"/>
</dbReference>
<dbReference type="PROSITE" id="PS51755">
    <property type="entry name" value="OMPR_PHOB"/>
    <property type="match status" value="1"/>
</dbReference>
<dbReference type="PANTHER" id="PTHR35807:SF1">
    <property type="entry name" value="TRANSCRIPTIONAL REGULATOR REDD"/>
    <property type="match status" value="1"/>
</dbReference>
<dbReference type="InterPro" id="IPR005158">
    <property type="entry name" value="BTAD"/>
</dbReference>
<organism evidence="8 9">
    <name type="scientific">Streptomyces humidus</name>
    <dbReference type="NCBI Taxonomy" id="52259"/>
    <lineage>
        <taxon>Bacteria</taxon>
        <taxon>Bacillati</taxon>
        <taxon>Actinomycetota</taxon>
        <taxon>Actinomycetes</taxon>
        <taxon>Kitasatosporales</taxon>
        <taxon>Streptomycetaceae</taxon>
        <taxon>Streptomyces</taxon>
    </lineage>
</organism>
<comment type="caution">
    <text evidence="8">The sequence shown here is derived from an EMBL/GenBank/DDBJ whole genome shotgun (WGS) entry which is preliminary data.</text>
</comment>
<keyword evidence="3" id="KW-0805">Transcription regulation</keyword>
<comment type="similarity">
    <text evidence="1">Belongs to the AfsR/DnrI/RedD regulatory family.</text>
</comment>
<dbReference type="InterPro" id="IPR051677">
    <property type="entry name" value="AfsR-DnrI-RedD_regulator"/>
</dbReference>
<evidence type="ECO:0000256" key="2">
    <source>
        <dbReference type="ARBA" id="ARBA00023012"/>
    </source>
</evidence>
<dbReference type="GO" id="GO:0003677">
    <property type="term" value="F:DNA binding"/>
    <property type="evidence" value="ECO:0007669"/>
    <property type="project" value="UniProtKB-UniRule"/>
</dbReference>
<protein>
    <recommendedName>
        <fullName evidence="7">OmpR/PhoB-type domain-containing protein</fullName>
    </recommendedName>
</protein>
<dbReference type="GO" id="GO:0006355">
    <property type="term" value="P:regulation of DNA-templated transcription"/>
    <property type="evidence" value="ECO:0007669"/>
    <property type="project" value="InterPro"/>
</dbReference>
<dbReference type="EMBL" id="BMTL01000032">
    <property type="protein sequence ID" value="GGS15936.1"/>
    <property type="molecule type" value="Genomic_DNA"/>
</dbReference>
<evidence type="ECO:0000256" key="1">
    <source>
        <dbReference type="ARBA" id="ARBA00005820"/>
    </source>
</evidence>
<dbReference type="InterPro" id="IPR016032">
    <property type="entry name" value="Sig_transdc_resp-reg_C-effctor"/>
</dbReference>
<dbReference type="CDD" id="cd15831">
    <property type="entry name" value="BTAD"/>
    <property type="match status" value="1"/>
</dbReference>
<dbReference type="Gene3D" id="1.10.10.10">
    <property type="entry name" value="Winged helix-like DNA-binding domain superfamily/Winged helix DNA-binding domain"/>
    <property type="match status" value="1"/>
</dbReference>
<dbReference type="InterPro" id="IPR011990">
    <property type="entry name" value="TPR-like_helical_dom_sf"/>
</dbReference>
<reference evidence="8" key="1">
    <citation type="journal article" date="2014" name="Int. J. Syst. Evol. Microbiol.">
        <title>Complete genome sequence of Corynebacterium casei LMG S-19264T (=DSM 44701T), isolated from a smear-ripened cheese.</title>
        <authorList>
            <consortium name="US DOE Joint Genome Institute (JGI-PGF)"/>
            <person name="Walter F."/>
            <person name="Albersmeier A."/>
            <person name="Kalinowski J."/>
            <person name="Ruckert C."/>
        </authorList>
    </citation>
    <scope>NUCLEOTIDE SEQUENCE</scope>
    <source>
        <strain evidence="8">JCM 4386</strain>
    </source>
</reference>
<feature type="DNA-binding region" description="OmpR/PhoB-type" evidence="6">
    <location>
        <begin position="1"/>
        <end position="96"/>
    </location>
</feature>
<dbReference type="SUPFAM" id="SSF46894">
    <property type="entry name" value="C-terminal effector domain of the bipartite response regulators"/>
    <property type="match status" value="1"/>
</dbReference>